<dbReference type="EMBL" id="CP001577">
    <property type="protein sequence ID" value="ACO70668.1"/>
    <property type="molecule type" value="Genomic_DNA"/>
</dbReference>
<dbReference type="GO" id="GO:0042760">
    <property type="term" value="P:very long-chain fatty acid catabolic process"/>
    <property type="evidence" value="ECO:0007669"/>
    <property type="project" value="TreeGrafter"/>
</dbReference>
<keyword evidence="3" id="KW-0812">Transmembrane</keyword>
<dbReference type="OMA" id="CHRTSLW"/>
<dbReference type="GeneID" id="8248043"/>
<comment type="similarity">
    <text evidence="1">Belongs to the ABC transporter superfamily. ABCD family. Peroxisomal fatty acyl CoA transporter (TC 3.A.1.203) subfamily.</text>
</comment>
<dbReference type="SUPFAM" id="SSF52540">
    <property type="entry name" value="P-loop containing nucleoside triphosphate hydrolases"/>
    <property type="match status" value="1"/>
</dbReference>
<keyword evidence="5 11" id="KW-0067">ATP-binding</keyword>
<feature type="region of interest" description="Disordered" evidence="8">
    <location>
        <begin position="68"/>
        <end position="119"/>
    </location>
</feature>
<evidence type="ECO:0000256" key="2">
    <source>
        <dbReference type="ARBA" id="ARBA00022448"/>
    </source>
</evidence>
<dbReference type="InterPro" id="IPR027417">
    <property type="entry name" value="P-loop_NTPase"/>
</dbReference>
<dbReference type="PANTHER" id="PTHR11384">
    <property type="entry name" value="ATP-BINDING CASSETTE, SUB-FAMILY D MEMBER"/>
    <property type="match status" value="1"/>
</dbReference>
<dbReference type="CDD" id="cd03223">
    <property type="entry name" value="ABCD_peroxisomal_ALDP"/>
    <property type="match status" value="1"/>
</dbReference>
<dbReference type="GO" id="GO:0005778">
    <property type="term" value="C:peroxisomal membrane"/>
    <property type="evidence" value="ECO:0007669"/>
    <property type="project" value="TreeGrafter"/>
</dbReference>
<keyword evidence="2" id="KW-0813">Transport</keyword>
<dbReference type="Pfam" id="PF06472">
    <property type="entry name" value="ABC_membrane_2"/>
    <property type="match status" value="1"/>
</dbReference>
<dbReference type="Pfam" id="PF00005">
    <property type="entry name" value="ABC_tran"/>
    <property type="match status" value="1"/>
</dbReference>
<evidence type="ECO:0000259" key="10">
    <source>
        <dbReference type="PROSITE" id="PS50929"/>
    </source>
</evidence>
<dbReference type="PROSITE" id="PS50929">
    <property type="entry name" value="ABC_TM1F"/>
    <property type="match status" value="1"/>
</dbReference>
<dbReference type="InterPro" id="IPR050835">
    <property type="entry name" value="ABC_transporter_sub-D"/>
</dbReference>
<dbReference type="GO" id="GO:0007031">
    <property type="term" value="P:peroxisome organization"/>
    <property type="evidence" value="ECO:0007669"/>
    <property type="project" value="TreeGrafter"/>
</dbReference>
<evidence type="ECO:0000313" key="12">
    <source>
        <dbReference type="Proteomes" id="UP000002009"/>
    </source>
</evidence>
<dbReference type="GO" id="GO:0005524">
    <property type="term" value="F:ATP binding"/>
    <property type="evidence" value="ECO:0007669"/>
    <property type="project" value="UniProtKB-KW"/>
</dbReference>
<feature type="domain" description="ABC transporter" evidence="9">
    <location>
        <begin position="545"/>
        <end position="761"/>
    </location>
</feature>
<organism evidence="11 12">
    <name type="scientific">Micromonas commoda (strain RCC299 / NOUM17 / CCMP2709)</name>
    <name type="common">Picoplanktonic green alga</name>
    <dbReference type="NCBI Taxonomy" id="296587"/>
    <lineage>
        <taxon>Eukaryota</taxon>
        <taxon>Viridiplantae</taxon>
        <taxon>Chlorophyta</taxon>
        <taxon>Mamiellophyceae</taxon>
        <taxon>Mamiellales</taxon>
        <taxon>Mamiellaceae</taxon>
        <taxon>Micromonas</taxon>
    </lineage>
</organism>
<evidence type="ECO:0000256" key="5">
    <source>
        <dbReference type="ARBA" id="ARBA00022840"/>
    </source>
</evidence>
<dbReference type="GO" id="GO:0005324">
    <property type="term" value="F:long-chain fatty acid transmembrane transporter activity"/>
    <property type="evidence" value="ECO:0007669"/>
    <property type="project" value="TreeGrafter"/>
</dbReference>
<dbReference type="GO" id="GO:0140359">
    <property type="term" value="F:ABC-type transporter activity"/>
    <property type="evidence" value="ECO:0007669"/>
    <property type="project" value="InterPro"/>
</dbReference>
<keyword evidence="7" id="KW-0472">Membrane</keyword>
<dbReference type="SUPFAM" id="SSF90123">
    <property type="entry name" value="ABC transporter transmembrane region"/>
    <property type="match status" value="1"/>
</dbReference>
<dbReference type="InterPro" id="IPR017871">
    <property type="entry name" value="ABC_transporter-like_CS"/>
</dbReference>
<name>C1FJW0_MICCC</name>
<sequence>MGVMSKPRRAGYARDLADVVARVAGDYARDKRLCTAVAVGFTGLAAYAHYMTSQPAIAEQFHLVQEEARARSKAKRERRNHRTGSNVSTIASSAARNGTPSSSAPASDNEDSKHGVGDGGKALAEAKVAAPKRKVAAVDATFLKRMAFILRIVIPGITSREAMLLAIQTVMLVTRSFISLRIARKGGDGLQAVMERSWKKFFMVLGDFFVSGVAASVVNSALKYLTNSITVAFRQRLTLYVHARYLSNRAYYRAAVLRVGNLDNADQRIVEDLNQFCATASDLFARTFKPLLDVVLSTHRMGESMGYSGLTILYSYFFLSGAVIRAVSPPFSEYIARTQKLEGDFRRMHSRLITHAEEVAFLDGARRERDILDAKLDKTTTWSSFYFYLQFKQGVIDQYFVKYFASMIGWPVLAFPFLADTSSRSAAEIAARYRESDTLIQSASSSIGDLMMVYKKLQRLAGFTARVMDLLEAVDSIHDTNETRTAGAIEDGSNEGEDVGAVGSVGTMVREYEKRTGLGKLDGGKMGQSGGSGRGVIASSSEEGVRFSGVTVYSPDGRLLVKEVNLTLAPGENLFVTGANGAGKTSLFRVLAGLWEPTAGTITRPDVAGATDESFQVFYVPQKPYLVSGTLRDQVMYPLPGDPERDDEVVEALSRVNLGRFVRTSPEGLDRLPHDWADVLSGGEKQRVGLARLYFHKPAYAVLDEATSAINPDEEGAFYSHLGTLGITAFSIAHRLELKRFHHQHLHFHADGTGGWTLERIKGGKR</sequence>
<evidence type="ECO:0000259" key="9">
    <source>
        <dbReference type="PROSITE" id="PS50893"/>
    </source>
</evidence>
<feature type="compositionally biased region" description="Polar residues" evidence="8">
    <location>
        <begin position="83"/>
        <end position="106"/>
    </location>
</feature>
<dbReference type="STRING" id="296587.C1FJW0"/>
<protein>
    <submittedName>
        <fullName evidence="11">ATP-binding cassette superfamily</fullName>
    </submittedName>
</protein>
<dbReference type="KEGG" id="mis:MICPUN_62845"/>
<dbReference type="OrthoDB" id="422637at2759"/>
<evidence type="ECO:0000256" key="6">
    <source>
        <dbReference type="ARBA" id="ARBA00022989"/>
    </source>
</evidence>
<dbReference type="Proteomes" id="UP000002009">
    <property type="component" value="Chromosome 12"/>
</dbReference>
<dbReference type="AlphaFoldDB" id="C1FJW0"/>
<evidence type="ECO:0000256" key="3">
    <source>
        <dbReference type="ARBA" id="ARBA00022692"/>
    </source>
</evidence>
<proteinExistence type="inferred from homology"/>
<evidence type="ECO:0000313" key="11">
    <source>
        <dbReference type="EMBL" id="ACO70668.1"/>
    </source>
</evidence>
<keyword evidence="6" id="KW-1133">Transmembrane helix</keyword>
<dbReference type="Gene3D" id="3.40.50.300">
    <property type="entry name" value="P-loop containing nucleotide triphosphate hydrolases"/>
    <property type="match status" value="1"/>
</dbReference>
<dbReference type="InterPro" id="IPR011527">
    <property type="entry name" value="ABC1_TM_dom"/>
</dbReference>
<evidence type="ECO:0000256" key="8">
    <source>
        <dbReference type="SAM" id="MobiDB-lite"/>
    </source>
</evidence>
<keyword evidence="12" id="KW-1185">Reference proteome</keyword>
<dbReference type="SMART" id="SM00382">
    <property type="entry name" value="AAA"/>
    <property type="match status" value="1"/>
</dbReference>
<accession>C1FJW0</accession>
<feature type="compositionally biased region" description="Basic residues" evidence="8">
    <location>
        <begin position="71"/>
        <end position="82"/>
    </location>
</feature>
<gene>
    <name evidence="11" type="ORF">MICPUN_62845</name>
</gene>
<dbReference type="InterPro" id="IPR003593">
    <property type="entry name" value="AAA+_ATPase"/>
</dbReference>
<evidence type="ECO:0000256" key="4">
    <source>
        <dbReference type="ARBA" id="ARBA00022741"/>
    </source>
</evidence>
<dbReference type="InParanoid" id="C1FJW0"/>
<dbReference type="PROSITE" id="PS00211">
    <property type="entry name" value="ABC_TRANSPORTER_1"/>
    <property type="match status" value="1"/>
</dbReference>
<reference evidence="11 12" key="1">
    <citation type="journal article" date="2009" name="Science">
        <title>Green evolution and dynamic adaptations revealed by genomes of the marine picoeukaryotes Micromonas.</title>
        <authorList>
            <person name="Worden A.Z."/>
            <person name="Lee J.H."/>
            <person name="Mock T."/>
            <person name="Rouze P."/>
            <person name="Simmons M.P."/>
            <person name="Aerts A.L."/>
            <person name="Allen A.E."/>
            <person name="Cuvelier M.L."/>
            <person name="Derelle E."/>
            <person name="Everett M.V."/>
            <person name="Foulon E."/>
            <person name="Grimwood J."/>
            <person name="Gundlach H."/>
            <person name="Henrissat B."/>
            <person name="Napoli C."/>
            <person name="McDonald S.M."/>
            <person name="Parker M.S."/>
            <person name="Rombauts S."/>
            <person name="Salamov A."/>
            <person name="Von Dassow P."/>
            <person name="Badger J.H."/>
            <person name="Coutinho P.M."/>
            <person name="Demir E."/>
            <person name="Dubchak I."/>
            <person name="Gentemann C."/>
            <person name="Eikrem W."/>
            <person name="Gready J.E."/>
            <person name="John U."/>
            <person name="Lanier W."/>
            <person name="Lindquist E.A."/>
            <person name="Lucas S."/>
            <person name="Mayer K.F."/>
            <person name="Moreau H."/>
            <person name="Not F."/>
            <person name="Otillar R."/>
            <person name="Panaud O."/>
            <person name="Pangilinan J."/>
            <person name="Paulsen I."/>
            <person name="Piegu B."/>
            <person name="Poliakov A."/>
            <person name="Robbens S."/>
            <person name="Schmutz J."/>
            <person name="Toulza E."/>
            <person name="Wyss T."/>
            <person name="Zelensky A."/>
            <person name="Zhou K."/>
            <person name="Armbrust E.V."/>
            <person name="Bhattacharya D."/>
            <person name="Goodenough U.W."/>
            <person name="Van de Peer Y."/>
            <person name="Grigoriev I.V."/>
        </authorList>
    </citation>
    <scope>NUCLEOTIDE SEQUENCE [LARGE SCALE GENOMIC DNA]</scope>
    <source>
        <strain evidence="12">RCC299 / NOUM17</strain>
    </source>
</reference>
<keyword evidence="4" id="KW-0547">Nucleotide-binding</keyword>
<dbReference type="PANTHER" id="PTHR11384:SF67">
    <property type="entry name" value="ATP-BINDING CASSETTE SUB-FAMILY D MEMBER 1"/>
    <property type="match status" value="1"/>
</dbReference>
<dbReference type="eggNOG" id="KOG0060">
    <property type="taxonomic scope" value="Eukaryota"/>
</dbReference>
<dbReference type="RefSeq" id="XP_002509410.1">
    <property type="nucleotide sequence ID" value="XM_002509364.1"/>
</dbReference>
<dbReference type="PROSITE" id="PS50893">
    <property type="entry name" value="ABC_TRANSPORTER_2"/>
    <property type="match status" value="1"/>
</dbReference>
<dbReference type="GO" id="GO:0015910">
    <property type="term" value="P:long-chain fatty acid import into peroxisome"/>
    <property type="evidence" value="ECO:0007669"/>
    <property type="project" value="TreeGrafter"/>
</dbReference>
<dbReference type="InterPro" id="IPR036640">
    <property type="entry name" value="ABC1_TM_sf"/>
</dbReference>
<dbReference type="GO" id="GO:0016887">
    <property type="term" value="F:ATP hydrolysis activity"/>
    <property type="evidence" value="ECO:0007669"/>
    <property type="project" value="InterPro"/>
</dbReference>
<evidence type="ECO:0000256" key="7">
    <source>
        <dbReference type="ARBA" id="ARBA00023136"/>
    </source>
</evidence>
<feature type="domain" description="ABC transmembrane type-1" evidence="10">
    <location>
        <begin position="208"/>
        <end position="378"/>
    </location>
</feature>
<dbReference type="GO" id="GO:0006635">
    <property type="term" value="P:fatty acid beta-oxidation"/>
    <property type="evidence" value="ECO:0007669"/>
    <property type="project" value="TreeGrafter"/>
</dbReference>
<evidence type="ECO:0000256" key="1">
    <source>
        <dbReference type="ARBA" id="ARBA00008575"/>
    </source>
</evidence>
<dbReference type="InterPro" id="IPR003439">
    <property type="entry name" value="ABC_transporter-like_ATP-bd"/>
</dbReference>